<feature type="compositionally biased region" description="Pro residues" evidence="1">
    <location>
        <begin position="252"/>
        <end position="261"/>
    </location>
</feature>
<feature type="compositionally biased region" description="Polar residues" evidence="1">
    <location>
        <begin position="1"/>
        <end position="15"/>
    </location>
</feature>
<evidence type="ECO:0000256" key="2">
    <source>
        <dbReference type="SAM" id="Phobius"/>
    </source>
</evidence>
<feature type="compositionally biased region" description="Basic and acidic residues" evidence="1">
    <location>
        <begin position="288"/>
        <end position="305"/>
    </location>
</feature>
<keyword evidence="4" id="KW-1185">Reference proteome</keyword>
<feature type="compositionally biased region" description="Polar residues" evidence="1">
    <location>
        <begin position="208"/>
        <end position="233"/>
    </location>
</feature>
<sequence>MSSDSPEPQQVNLCTETGALSRGRQLNRSPETQPISPSTQVPLQFVHVPNSQNVQTMMPRLSHRTPSVPDFTSYRVHHHQNPIQSISHPHLSGEILRNAAGTDPMEQFEERLRRAQLTVSQNRAIDLAFVTRMRSRSTPSRGYAAHHRGNRTEEEMRNSALRLQRDVLRYEIRHTNNGDDTDGNAELNYPSDGIIQSDLMPPAPAPIEQSTIVEQSNSSPKTPLSCAETNNTQLHKRNLSSVSSSSPTHRIPSPPPLPPPSSERERLVQREREARSETERARRRHLALQRERQLEENPTIDHEESADVSIRNNDRPTSVGSLEVVETGVTFLCDNDADNHAVGSMSNEMQFCDIEHGLAHNTQVAAHSNLPQPSVHLDETQDVSLGLSNHAAAENMLVHHTTNSTSNASVGSTSHISGISEPPPLPPPATERERLVLREREARLETERARRRHIALLREQGFQQHEEIDSFDVVESVEDFSVLQDGDATAMDQVELIREGGTNNNLSYTMERFLETIGEEDRNALTAVGLSPNEGDIINADATPLPYTMELFLSENVAVEGSGDDIRGIVTCDAEDIPIESETVQDVAVVDHSLIEDSSDSDSIGSNESVDILSEHAVPPDDSNTASIGDNNSYIDMPHLGSSASDIDQELPRELSPNIAASRHADSRTTNREILQLSASPLHQAGQQEADLNSDLNDGISPLHQSIDDFTQLSESVFAPQMPQLTEEGVAQLVEVDHASIGNTPPQSVRSEPSESSLPDLVQDRGFSVVTQTTAMESVTETSQASVNDTNRNHVGQLSSDSADVIRIGAVCSSYTMREDDSVDITLAALRASSTSVEAIPSIASVIDSSSGSHVLSNPSSSDLHSSARSSALDSYVSSNEESRILSLTEEGVVAMEEIDQASIGNVPPRSVRDESIISESSVLGRGQRRFQSAPRDTLTASASVEAMPSVNSVHSMSQDSVDAMPSEYNGNSLLEGSNETGDEDLMVCHTSDMASIEALPSVISEDNNFVSLTRYESNETEDEDLMVYQSSDRASSTSIEALPTDDDNSSIDDSVHSPPSDTDRLDYGATRLNGLHHGSLEEHLVNSHHGERTPLLPITQTNATSNGTLQAARQNNSWGGLSPILISFASGCLIGGCVVVFLFRAS</sequence>
<protein>
    <submittedName>
        <fullName evidence="3">Uncharacterized protein</fullName>
    </submittedName>
</protein>
<keyword evidence="2" id="KW-0472">Membrane</keyword>
<keyword evidence="2" id="KW-1133">Transmembrane helix</keyword>
<feature type="region of interest" description="Disordered" evidence="1">
    <location>
        <begin position="615"/>
        <end position="645"/>
    </location>
</feature>
<feature type="compositionally biased region" description="Polar residues" evidence="1">
    <location>
        <begin position="1030"/>
        <end position="1040"/>
    </location>
</feature>
<feature type="region of interest" description="Disordered" evidence="1">
    <location>
        <begin position="138"/>
        <end position="158"/>
    </location>
</feature>
<feature type="compositionally biased region" description="Polar residues" evidence="1">
    <location>
        <begin position="622"/>
        <end position="634"/>
    </location>
</feature>
<feature type="compositionally biased region" description="Polar residues" evidence="1">
    <location>
        <begin position="741"/>
        <end position="757"/>
    </location>
</feature>
<feature type="region of interest" description="Disordered" evidence="1">
    <location>
        <begin position="741"/>
        <end position="760"/>
    </location>
</feature>
<feature type="region of interest" description="Disordered" evidence="1">
    <location>
        <begin position="403"/>
        <end position="430"/>
    </location>
</feature>
<evidence type="ECO:0000256" key="1">
    <source>
        <dbReference type="SAM" id="MobiDB-lite"/>
    </source>
</evidence>
<reference evidence="3 4" key="1">
    <citation type="submission" date="2024-10" db="EMBL/GenBank/DDBJ databases">
        <title>Updated reference genomes for cyclostephanoid diatoms.</title>
        <authorList>
            <person name="Roberts W.R."/>
            <person name="Alverson A.J."/>
        </authorList>
    </citation>
    <scope>NUCLEOTIDE SEQUENCE [LARGE SCALE GENOMIC DNA]</scope>
    <source>
        <strain evidence="3 4">AJA010-31</strain>
    </source>
</reference>
<feature type="compositionally biased region" description="Basic and acidic residues" evidence="1">
    <location>
        <begin position="262"/>
        <end position="280"/>
    </location>
</feature>
<accession>A0ABD3P3L2</accession>
<keyword evidence="2" id="KW-0812">Transmembrane</keyword>
<feature type="compositionally biased region" description="Polar residues" evidence="1">
    <location>
        <begin position="24"/>
        <end position="38"/>
    </location>
</feature>
<name>A0ABD3P3L2_9STRA</name>
<evidence type="ECO:0000313" key="3">
    <source>
        <dbReference type="EMBL" id="KAL3782357.1"/>
    </source>
</evidence>
<gene>
    <name evidence="3" type="ORF">ACHAWO_003730</name>
</gene>
<evidence type="ECO:0000313" key="4">
    <source>
        <dbReference type="Proteomes" id="UP001530400"/>
    </source>
</evidence>
<feature type="region of interest" description="Disordered" evidence="1">
    <location>
        <begin position="1030"/>
        <end position="1065"/>
    </location>
</feature>
<dbReference type="EMBL" id="JALLPJ020000810">
    <property type="protein sequence ID" value="KAL3782357.1"/>
    <property type="molecule type" value="Genomic_DNA"/>
</dbReference>
<feature type="compositionally biased region" description="Polar residues" evidence="1">
    <location>
        <begin position="403"/>
        <end position="417"/>
    </location>
</feature>
<dbReference type="AlphaFoldDB" id="A0ABD3P3L2"/>
<dbReference type="Proteomes" id="UP001530400">
    <property type="component" value="Unassembled WGS sequence"/>
</dbReference>
<comment type="caution">
    <text evidence="3">The sequence shown here is derived from an EMBL/GenBank/DDBJ whole genome shotgun (WGS) entry which is preliminary data.</text>
</comment>
<feature type="compositionally biased region" description="Low complexity" evidence="1">
    <location>
        <begin position="240"/>
        <end position="251"/>
    </location>
</feature>
<feature type="region of interest" description="Disordered" evidence="1">
    <location>
        <begin position="174"/>
        <end position="316"/>
    </location>
</feature>
<organism evidence="3 4">
    <name type="scientific">Cyclotella atomus</name>
    <dbReference type="NCBI Taxonomy" id="382360"/>
    <lineage>
        <taxon>Eukaryota</taxon>
        <taxon>Sar</taxon>
        <taxon>Stramenopiles</taxon>
        <taxon>Ochrophyta</taxon>
        <taxon>Bacillariophyta</taxon>
        <taxon>Coscinodiscophyceae</taxon>
        <taxon>Thalassiosirophycidae</taxon>
        <taxon>Stephanodiscales</taxon>
        <taxon>Stephanodiscaceae</taxon>
        <taxon>Cyclotella</taxon>
    </lineage>
</organism>
<feature type="region of interest" description="Disordered" evidence="1">
    <location>
        <begin position="1"/>
        <end position="38"/>
    </location>
</feature>
<feature type="transmembrane region" description="Helical" evidence="2">
    <location>
        <begin position="1119"/>
        <end position="1144"/>
    </location>
</feature>
<proteinExistence type="predicted"/>